<evidence type="ECO:0000259" key="1">
    <source>
        <dbReference type="SMART" id="SM00835"/>
    </source>
</evidence>
<name>A0AA38WUR5_9ASTR</name>
<dbReference type="CDD" id="cd02243">
    <property type="entry name" value="cupin_11S_legumin_C"/>
    <property type="match status" value="1"/>
</dbReference>
<feature type="domain" description="Cupin type-1" evidence="1">
    <location>
        <begin position="211"/>
        <end position="378"/>
    </location>
</feature>
<organism evidence="2 3">
    <name type="scientific">Centaurea solstitialis</name>
    <name type="common">yellow star-thistle</name>
    <dbReference type="NCBI Taxonomy" id="347529"/>
    <lineage>
        <taxon>Eukaryota</taxon>
        <taxon>Viridiplantae</taxon>
        <taxon>Streptophyta</taxon>
        <taxon>Embryophyta</taxon>
        <taxon>Tracheophyta</taxon>
        <taxon>Spermatophyta</taxon>
        <taxon>Magnoliopsida</taxon>
        <taxon>eudicotyledons</taxon>
        <taxon>Gunneridae</taxon>
        <taxon>Pentapetalae</taxon>
        <taxon>asterids</taxon>
        <taxon>campanulids</taxon>
        <taxon>Asterales</taxon>
        <taxon>Asteraceae</taxon>
        <taxon>Carduoideae</taxon>
        <taxon>Cardueae</taxon>
        <taxon>Centaureinae</taxon>
        <taxon>Centaurea</taxon>
    </lineage>
</organism>
<dbReference type="InterPro" id="IPR014710">
    <property type="entry name" value="RmlC-like_jellyroll"/>
</dbReference>
<dbReference type="InterPro" id="IPR006045">
    <property type="entry name" value="Cupin_1"/>
</dbReference>
<dbReference type="SMART" id="SM00835">
    <property type="entry name" value="Cupin_1"/>
    <property type="match status" value="1"/>
</dbReference>
<evidence type="ECO:0000313" key="3">
    <source>
        <dbReference type="Proteomes" id="UP001172457"/>
    </source>
</evidence>
<protein>
    <recommendedName>
        <fullName evidence="1">Cupin type-1 domain-containing protein</fullName>
    </recommendedName>
</protein>
<evidence type="ECO:0000313" key="2">
    <source>
        <dbReference type="EMBL" id="KAJ9564966.1"/>
    </source>
</evidence>
<dbReference type="InterPro" id="IPR011051">
    <property type="entry name" value="RmlC_Cupin_sf"/>
</dbReference>
<dbReference type="Proteomes" id="UP001172457">
    <property type="component" value="Chromosome 1"/>
</dbReference>
<proteinExistence type="predicted"/>
<dbReference type="SUPFAM" id="SSF51182">
    <property type="entry name" value="RmlC-like cupins"/>
    <property type="match status" value="1"/>
</dbReference>
<dbReference type="InterPro" id="IPR050253">
    <property type="entry name" value="Seed_Storage-Functional"/>
</dbReference>
<dbReference type="EMBL" id="JARYMX010000001">
    <property type="protein sequence ID" value="KAJ9564966.1"/>
    <property type="molecule type" value="Genomic_DNA"/>
</dbReference>
<sequence>MEIGMMIRITSSSSSSKMLSANFKESMLFKPTHLVEAEGDRIEFFSAKNQQFRCTGGGRLPAYQTTRIAQFALAFLFKHSPHGKGYQDYVTWLSGDVPSAILITNPIRKLTLSVVLQRFFLAGNPRKTQQQQQEGSANIFHGFDLEILSQAFNVDPQTAQKLQSPGDNRGHIIMVERGLQVIKPPVSFEQQEDLGNANGFEETICSAKLLANIDNPSHVDFYNPQAGRRTHLNSHNSPSSKWFNTAPREEFFTVTCPETSYKLITVSGGYLQNAMASPYWVMNAHSILHVTRGSMRMQIVNNKGQSVLNDQIREGQLVVVPQNFAVVKQAGQEGCRWIAFRTNDNAMINTLAGHNSAIRAMPVDVIASAYQMSREQASNLKFNRKEMVMFKPRSMTWGRSVSA</sequence>
<dbReference type="Pfam" id="PF00190">
    <property type="entry name" value="Cupin_1"/>
    <property type="match status" value="1"/>
</dbReference>
<dbReference type="PANTHER" id="PTHR31189">
    <property type="entry name" value="OS03G0336100 PROTEIN-RELATED"/>
    <property type="match status" value="1"/>
</dbReference>
<accession>A0AA38WUR5</accession>
<dbReference type="PANTHER" id="PTHR31189:SF55">
    <property type="entry name" value="11-S SEED STORAGE PROTEIN, PLANT"/>
    <property type="match status" value="1"/>
</dbReference>
<dbReference type="Gene3D" id="2.60.120.10">
    <property type="entry name" value="Jelly Rolls"/>
    <property type="match status" value="2"/>
</dbReference>
<comment type="caution">
    <text evidence="2">The sequence shown here is derived from an EMBL/GenBank/DDBJ whole genome shotgun (WGS) entry which is preliminary data.</text>
</comment>
<dbReference type="AlphaFoldDB" id="A0AA38WUR5"/>
<gene>
    <name evidence="2" type="ORF">OSB04_000932</name>
</gene>
<keyword evidence="3" id="KW-1185">Reference proteome</keyword>
<reference evidence="2" key="1">
    <citation type="submission" date="2023-03" db="EMBL/GenBank/DDBJ databases">
        <title>Chromosome-scale reference genome and RAD-based genetic map of yellow starthistle (Centaurea solstitialis) reveal putative structural variation and QTLs associated with invader traits.</title>
        <authorList>
            <person name="Reatini B."/>
            <person name="Cang F.A."/>
            <person name="Jiang Q."/>
            <person name="Mckibben M.T.W."/>
            <person name="Barker M.S."/>
            <person name="Rieseberg L.H."/>
            <person name="Dlugosch K.M."/>
        </authorList>
    </citation>
    <scope>NUCLEOTIDE SEQUENCE</scope>
    <source>
        <strain evidence="2">CAN-66</strain>
        <tissue evidence="2">Leaf</tissue>
    </source>
</reference>